<dbReference type="Gene3D" id="1.10.1740.10">
    <property type="match status" value="1"/>
</dbReference>
<organism evidence="2 3">
    <name type="scientific">Anaerobacillus alkaliphilus</name>
    <dbReference type="NCBI Taxonomy" id="1548597"/>
    <lineage>
        <taxon>Bacteria</taxon>
        <taxon>Bacillati</taxon>
        <taxon>Bacillota</taxon>
        <taxon>Bacilli</taxon>
        <taxon>Bacillales</taxon>
        <taxon>Bacillaceae</taxon>
        <taxon>Anaerobacillus</taxon>
    </lineage>
</organism>
<dbReference type="InterPro" id="IPR007627">
    <property type="entry name" value="RNA_pol_sigma70_r2"/>
</dbReference>
<dbReference type="OrthoDB" id="9783788at2"/>
<accession>A0A4V1LGM1</accession>
<keyword evidence="3" id="KW-1185">Reference proteome</keyword>
<comment type="caution">
    <text evidence="2">The sequence shown here is derived from an EMBL/GenBank/DDBJ whole genome shotgun (WGS) entry which is preliminary data.</text>
</comment>
<gene>
    <name evidence="2" type="ORF">DS745_07570</name>
</gene>
<dbReference type="NCBIfam" id="TIGR02937">
    <property type="entry name" value="sigma70-ECF"/>
    <property type="match status" value="1"/>
</dbReference>
<dbReference type="InterPro" id="IPR013324">
    <property type="entry name" value="RNA_pol_sigma_r3/r4-like"/>
</dbReference>
<name>A0A4V1LGM1_9BACI</name>
<dbReference type="GO" id="GO:0006352">
    <property type="term" value="P:DNA-templated transcription initiation"/>
    <property type="evidence" value="ECO:0007669"/>
    <property type="project" value="InterPro"/>
</dbReference>
<reference evidence="2 3" key="1">
    <citation type="journal article" date="2019" name="Int. J. Syst. Evol. Microbiol.">
        <title>Anaerobacillus alkaliphilus sp. nov., a novel alkaliphilic and moderately halophilic bacterium.</title>
        <authorList>
            <person name="Borsodi A.K."/>
            <person name="Aszalos J.M."/>
            <person name="Bihari P."/>
            <person name="Nagy I."/>
            <person name="Schumann P."/>
            <person name="Sproer C."/>
            <person name="Kovacs A.L."/>
            <person name="Boka K."/>
            <person name="Dobosy P."/>
            <person name="Ovari M."/>
            <person name="Szili-Kovacs T."/>
            <person name="Toth E."/>
        </authorList>
    </citation>
    <scope>NUCLEOTIDE SEQUENCE [LARGE SCALE GENOMIC DNA]</scope>
    <source>
        <strain evidence="2 3">B16-10</strain>
    </source>
</reference>
<protein>
    <submittedName>
        <fullName evidence="2">Sigma-70 family RNA polymerase sigma factor</fullName>
    </submittedName>
</protein>
<dbReference type="Pfam" id="PF04542">
    <property type="entry name" value="Sigma70_r2"/>
    <property type="match status" value="1"/>
</dbReference>
<dbReference type="InterPro" id="IPR014284">
    <property type="entry name" value="RNA_pol_sigma-70_dom"/>
</dbReference>
<dbReference type="SUPFAM" id="SSF88946">
    <property type="entry name" value="Sigma2 domain of RNA polymerase sigma factors"/>
    <property type="match status" value="1"/>
</dbReference>
<evidence type="ECO:0000259" key="1">
    <source>
        <dbReference type="Pfam" id="PF04542"/>
    </source>
</evidence>
<dbReference type="RefSeq" id="WP_129077646.1">
    <property type="nucleotide sequence ID" value="NZ_QOUX01000026.1"/>
</dbReference>
<dbReference type="GO" id="GO:0003700">
    <property type="term" value="F:DNA-binding transcription factor activity"/>
    <property type="evidence" value="ECO:0007669"/>
    <property type="project" value="InterPro"/>
</dbReference>
<evidence type="ECO:0000313" key="3">
    <source>
        <dbReference type="Proteomes" id="UP000290649"/>
    </source>
</evidence>
<dbReference type="Proteomes" id="UP000290649">
    <property type="component" value="Unassembled WGS sequence"/>
</dbReference>
<evidence type="ECO:0000313" key="2">
    <source>
        <dbReference type="EMBL" id="RXJ02239.1"/>
    </source>
</evidence>
<dbReference type="InterPro" id="IPR013325">
    <property type="entry name" value="RNA_pol_sigma_r2"/>
</dbReference>
<dbReference type="EMBL" id="QOUX01000026">
    <property type="protein sequence ID" value="RXJ02239.1"/>
    <property type="molecule type" value="Genomic_DNA"/>
</dbReference>
<sequence length="164" mass="19485">MDFEELVEQFEPIIKKQIKVLRAYQYNDELYQIGLLAMWDASRNYQEGKGYFPAYIKKYVRGRMLNFLHKERSYYASLSDSPFMEEIVAGVPSTWVTISLRPVLPFLTEREKFWLMEYLEFGKGPSQIAREQNVSVNTVKSWRLEAIKKCKQHLPTHLARDMYV</sequence>
<proteinExistence type="predicted"/>
<dbReference type="SUPFAM" id="SSF88659">
    <property type="entry name" value="Sigma3 and sigma4 domains of RNA polymerase sigma factors"/>
    <property type="match status" value="1"/>
</dbReference>
<dbReference type="AlphaFoldDB" id="A0A4V1LGM1"/>
<feature type="domain" description="RNA polymerase sigma-70 region 2" evidence="1">
    <location>
        <begin position="20"/>
        <end position="72"/>
    </location>
</feature>